<dbReference type="NCBIfam" id="TIGR00051">
    <property type="entry name" value="YbgC/FadM family acyl-CoA thioesterase"/>
    <property type="match status" value="1"/>
</dbReference>
<evidence type="ECO:0000256" key="1">
    <source>
        <dbReference type="ARBA" id="ARBA00005953"/>
    </source>
</evidence>
<dbReference type="RefSeq" id="WP_144331726.1">
    <property type="nucleotide sequence ID" value="NZ_VLPL01000001.1"/>
</dbReference>
<dbReference type="Gene3D" id="3.10.129.10">
    <property type="entry name" value="Hotdog Thioesterase"/>
    <property type="match status" value="1"/>
</dbReference>
<dbReference type="InterPro" id="IPR050563">
    <property type="entry name" value="4-hydroxybenzoyl-CoA_TE"/>
</dbReference>
<sequence>MKTSFEFPTKVRVRYGETDQMGYCYYGNYAAYFEVGRVEAMRSLGMSYRELEESGVMLPVSHFEVDYFKPALYDDELTIVTAITELKGPRLFFEYTLYNEKQECLSKAKTTLVFVSKENMKPIAPPAAFVELMEKHHA</sequence>
<dbReference type="Proteomes" id="UP000316008">
    <property type="component" value="Unassembled WGS sequence"/>
</dbReference>
<dbReference type="PIRSF" id="PIRSF003230">
    <property type="entry name" value="YbgC"/>
    <property type="match status" value="1"/>
</dbReference>
<dbReference type="AlphaFoldDB" id="A0A556N7W0"/>
<evidence type="ECO:0000313" key="5">
    <source>
        <dbReference type="Proteomes" id="UP000316008"/>
    </source>
</evidence>
<evidence type="ECO:0000313" key="4">
    <source>
        <dbReference type="EMBL" id="TSJ48191.1"/>
    </source>
</evidence>
<dbReference type="OrthoDB" id="9800856at2"/>
<dbReference type="InterPro" id="IPR006683">
    <property type="entry name" value="Thioestr_dom"/>
</dbReference>
<dbReference type="EMBL" id="VLPL01000001">
    <property type="protein sequence ID" value="TSJ48191.1"/>
    <property type="molecule type" value="Genomic_DNA"/>
</dbReference>
<dbReference type="SUPFAM" id="SSF54637">
    <property type="entry name" value="Thioesterase/thiol ester dehydrase-isomerase"/>
    <property type="match status" value="1"/>
</dbReference>
<feature type="domain" description="Thioesterase" evidence="3">
    <location>
        <begin position="21"/>
        <end position="103"/>
    </location>
</feature>
<dbReference type="InterPro" id="IPR006684">
    <property type="entry name" value="YbgC/YbaW"/>
</dbReference>
<organism evidence="4 5">
    <name type="scientific">Fluviicola chungangensis</name>
    <dbReference type="NCBI Taxonomy" id="2597671"/>
    <lineage>
        <taxon>Bacteria</taxon>
        <taxon>Pseudomonadati</taxon>
        <taxon>Bacteroidota</taxon>
        <taxon>Flavobacteriia</taxon>
        <taxon>Flavobacteriales</taxon>
        <taxon>Crocinitomicaceae</taxon>
        <taxon>Fluviicola</taxon>
    </lineage>
</organism>
<evidence type="ECO:0000256" key="2">
    <source>
        <dbReference type="ARBA" id="ARBA00022801"/>
    </source>
</evidence>
<name>A0A556N7W0_9FLAO</name>
<comment type="caution">
    <text evidence="4">The sequence shown here is derived from an EMBL/GenBank/DDBJ whole genome shotgun (WGS) entry which is preliminary data.</text>
</comment>
<accession>A0A556N7W0</accession>
<protein>
    <submittedName>
        <fullName evidence="4">Acyl-CoA thioesterase</fullName>
    </submittedName>
</protein>
<dbReference type="PANTHER" id="PTHR31793:SF27">
    <property type="entry name" value="NOVEL THIOESTERASE SUPERFAMILY DOMAIN AND SAPOSIN A-TYPE DOMAIN CONTAINING PROTEIN (0610012H03RIK)"/>
    <property type="match status" value="1"/>
</dbReference>
<dbReference type="Pfam" id="PF03061">
    <property type="entry name" value="4HBT"/>
    <property type="match status" value="1"/>
</dbReference>
<evidence type="ECO:0000259" key="3">
    <source>
        <dbReference type="Pfam" id="PF03061"/>
    </source>
</evidence>
<comment type="similarity">
    <text evidence="1">Belongs to the 4-hydroxybenzoyl-CoA thioesterase family.</text>
</comment>
<proteinExistence type="inferred from homology"/>
<dbReference type="InterPro" id="IPR029069">
    <property type="entry name" value="HotDog_dom_sf"/>
</dbReference>
<dbReference type="CDD" id="cd00586">
    <property type="entry name" value="4HBT"/>
    <property type="match status" value="1"/>
</dbReference>
<gene>
    <name evidence="4" type="ORF">FO442_03370</name>
</gene>
<keyword evidence="5" id="KW-1185">Reference proteome</keyword>
<dbReference type="GO" id="GO:0047617">
    <property type="term" value="F:fatty acyl-CoA hydrolase activity"/>
    <property type="evidence" value="ECO:0007669"/>
    <property type="project" value="TreeGrafter"/>
</dbReference>
<reference evidence="4 5" key="1">
    <citation type="submission" date="2019-07" db="EMBL/GenBank/DDBJ databases">
        <authorList>
            <person name="Huq M.A."/>
        </authorList>
    </citation>
    <scope>NUCLEOTIDE SEQUENCE [LARGE SCALE GENOMIC DNA]</scope>
    <source>
        <strain evidence="4 5">MAH-3</strain>
    </source>
</reference>
<dbReference type="PANTHER" id="PTHR31793">
    <property type="entry name" value="4-HYDROXYBENZOYL-COA THIOESTERASE FAMILY MEMBER"/>
    <property type="match status" value="1"/>
</dbReference>
<keyword evidence="2" id="KW-0378">Hydrolase</keyword>